<organism evidence="1 2">
    <name type="scientific">Agrobacterium cucumeris</name>
    <dbReference type="NCBI Taxonomy" id="2862866"/>
    <lineage>
        <taxon>Bacteria</taxon>
        <taxon>Pseudomonadati</taxon>
        <taxon>Pseudomonadota</taxon>
        <taxon>Alphaproteobacteria</taxon>
        <taxon>Hyphomicrobiales</taxon>
        <taxon>Rhizobiaceae</taxon>
        <taxon>Rhizobium/Agrobacterium group</taxon>
        <taxon>Agrobacterium</taxon>
    </lineage>
</organism>
<reference evidence="1 2" key="1">
    <citation type="journal article" date="2023" name="Syst. Appl. Microbiol.">
        <title>Agrobacterium cucumeris sp. nov. isolated from crazy roots on cucumber (Cucumis sativus).</title>
        <authorList>
            <person name="Warabieda M."/>
            <person name="Kuzmanovic N."/>
            <person name="Trzcinski P."/>
            <person name="Pulawska J."/>
        </authorList>
    </citation>
    <scope>NUCLEOTIDE SEQUENCE [LARGE SCALE GENOMIC DNA]</scope>
    <source>
        <strain evidence="1 2">O132</strain>
    </source>
</reference>
<dbReference type="RefSeq" id="WP_269703789.1">
    <property type="nucleotide sequence ID" value="NZ_CP080389.1"/>
</dbReference>
<sequence>MNGWIIDVRQPDREDGRWRLLEGVHTVRVELRAGTAKDMCDGALDGLGLLVGVSRGQRVEIVGDGDNAS</sequence>
<evidence type="ECO:0000313" key="1">
    <source>
        <dbReference type="EMBL" id="WHO11793.1"/>
    </source>
</evidence>
<proteinExistence type="predicted"/>
<evidence type="ECO:0000313" key="2">
    <source>
        <dbReference type="Proteomes" id="UP001225611"/>
    </source>
</evidence>
<accession>A0ABY8RXE4</accession>
<name>A0ABY8RXE4_9HYPH</name>
<geneLocation type="plasmid" evidence="1 2">
    <name>pO132a</name>
</geneLocation>
<keyword evidence="2" id="KW-1185">Reference proteome</keyword>
<protein>
    <submittedName>
        <fullName evidence="1">Uncharacterized protein</fullName>
    </submittedName>
</protein>
<keyword evidence="1" id="KW-0614">Plasmid</keyword>
<gene>
    <name evidence="1" type="ORF">KZ699_24310</name>
</gene>
<dbReference type="EMBL" id="CP080389">
    <property type="protein sequence ID" value="WHO11793.1"/>
    <property type="molecule type" value="Genomic_DNA"/>
</dbReference>
<dbReference type="Proteomes" id="UP001225611">
    <property type="component" value="Plasmid pO132a"/>
</dbReference>